<dbReference type="Pfam" id="PF00296">
    <property type="entry name" value="Bac_luciferase"/>
    <property type="match status" value="1"/>
</dbReference>
<dbReference type="PANTHER" id="PTHR30137">
    <property type="entry name" value="LUCIFERASE-LIKE MONOOXYGENASE"/>
    <property type="match status" value="1"/>
</dbReference>
<feature type="domain" description="Luciferase-like" evidence="2">
    <location>
        <begin position="1"/>
        <end position="299"/>
    </location>
</feature>
<dbReference type="InterPro" id="IPR036661">
    <property type="entry name" value="Luciferase-like_sf"/>
</dbReference>
<accession>A0AA43UCR0</accession>
<dbReference type="SUPFAM" id="SSF51679">
    <property type="entry name" value="Bacterial luciferase-like"/>
    <property type="match status" value="1"/>
</dbReference>
<keyword evidence="3" id="KW-0560">Oxidoreductase</keyword>
<evidence type="ECO:0000259" key="2">
    <source>
        <dbReference type="Pfam" id="PF00296"/>
    </source>
</evidence>
<gene>
    <name evidence="3" type="ORF">Q4F26_04475</name>
</gene>
<name>A0AA43UCR0_9LACT</name>
<dbReference type="AlphaFoldDB" id="A0AA43UCR0"/>
<dbReference type="Gene3D" id="3.20.20.30">
    <property type="entry name" value="Luciferase-like domain"/>
    <property type="match status" value="1"/>
</dbReference>
<protein>
    <submittedName>
        <fullName evidence="3">LLM class flavin-dependent oxidoreductase</fullName>
        <ecNumber evidence="3">1.-.-.-</ecNumber>
    </submittedName>
</protein>
<evidence type="ECO:0000313" key="3">
    <source>
        <dbReference type="EMBL" id="MDO5457582.1"/>
    </source>
</evidence>
<dbReference type="Proteomes" id="UP001171751">
    <property type="component" value="Unassembled WGS sequence"/>
</dbReference>
<dbReference type="EMBL" id="JAUNQW010000016">
    <property type="protein sequence ID" value="MDO5457582.1"/>
    <property type="molecule type" value="Genomic_DNA"/>
</dbReference>
<keyword evidence="4" id="KW-1185">Reference proteome</keyword>
<reference evidence="3" key="1">
    <citation type="submission" date="2023-07" db="EMBL/GenBank/DDBJ databases">
        <title>Between Cages and Wild: Unraveling the Impact of Captivity on Animal Microbiomes and Antimicrobial Resistance.</title>
        <authorList>
            <person name="Schmartz G.P."/>
            <person name="Rehner J."/>
            <person name="Schuff M.J."/>
            <person name="Becker S.L."/>
            <person name="Kravczyk M."/>
            <person name="Gurevich A."/>
            <person name="Francke R."/>
            <person name="Mueller R."/>
            <person name="Keller V."/>
            <person name="Keller A."/>
        </authorList>
    </citation>
    <scope>NUCLEOTIDE SEQUENCE</scope>
    <source>
        <strain evidence="3">S39M_St_73</strain>
    </source>
</reference>
<comment type="similarity">
    <text evidence="1">To bacterial alkanal monooxygenase alpha and beta chains.</text>
</comment>
<dbReference type="InterPro" id="IPR050766">
    <property type="entry name" value="Bact_Lucif_Oxidored"/>
</dbReference>
<dbReference type="EC" id="1.-.-.-" evidence="3"/>
<dbReference type="GO" id="GO:0016705">
    <property type="term" value="F:oxidoreductase activity, acting on paired donors, with incorporation or reduction of molecular oxygen"/>
    <property type="evidence" value="ECO:0007669"/>
    <property type="project" value="InterPro"/>
</dbReference>
<dbReference type="InterPro" id="IPR011251">
    <property type="entry name" value="Luciferase-like_dom"/>
</dbReference>
<dbReference type="CDD" id="cd00347">
    <property type="entry name" value="Flavin_utilizing_monoxygenases"/>
    <property type="match status" value="1"/>
</dbReference>
<dbReference type="GO" id="GO:0005829">
    <property type="term" value="C:cytosol"/>
    <property type="evidence" value="ECO:0007669"/>
    <property type="project" value="TreeGrafter"/>
</dbReference>
<dbReference type="NCBIfam" id="TIGR03558">
    <property type="entry name" value="oxido_grp_1"/>
    <property type="match status" value="1"/>
</dbReference>
<dbReference type="PANTHER" id="PTHR30137:SF6">
    <property type="entry name" value="LUCIFERASE-LIKE MONOOXYGENASE"/>
    <property type="match status" value="1"/>
</dbReference>
<comment type="caution">
    <text evidence="3">The sequence shown here is derived from an EMBL/GenBank/DDBJ whole genome shotgun (WGS) entry which is preliminary data.</text>
</comment>
<evidence type="ECO:0000256" key="1">
    <source>
        <dbReference type="ARBA" id="ARBA00007789"/>
    </source>
</evidence>
<sequence length="333" mass="36981">MELSILDQAPVSELQTGAEAARNAVKLAQEGEKLGYKRMWMAEHHNTPLFGSPSPELIISHIAARTEKIRVGTGGIMLMHYSPYKIAENIKTLSALAPGRIDFGAGRAPGGDHGSTYALSTSKAPDFSDQYEKLDDALKMINEDEENTSDRRFQEVYTAPGGIDLPEAWLLGSSGNSAAVAGEKGIGYSFAQFFARGAMHEDIFQTYRENFQPSDFMKQPRVMVAYLVTVAETEEEAVRRALPHDLSLIGHARGKNFQMPSTEDANEMELSDEVRQAIDKNRDTHLVGTAEQVADKLRSDQEKYDIDEIMICSNQAEFEGRLETYRLLAEELI</sequence>
<dbReference type="InterPro" id="IPR019949">
    <property type="entry name" value="CmoO-like"/>
</dbReference>
<proteinExistence type="predicted"/>
<organism evidence="3 4">
    <name type="scientific">Atopococcus tabaci</name>
    <dbReference type="NCBI Taxonomy" id="269774"/>
    <lineage>
        <taxon>Bacteria</taxon>
        <taxon>Bacillati</taxon>
        <taxon>Bacillota</taxon>
        <taxon>Bacilli</taxon>
        <taxon>Lactobacillales</taxon>
        <taxon>Carnobacteriaceae</taxon>
        <taxon>Atopococcus</taxon>
    </lineage>
</organism>
<evidence type="ECO:0000313" key="4">
    <source>
        <dbReference type="Proteomes" id="UP001171751"/>
    </source>
</evidence>